<dbReference type="Gramene" id="RZC54618">
    <property type="protein sequence ID" value="RZC54618"/>
    <property type="gene ID" value="C5167_013457"/>
</dbReference>
<feature type="domain" description="Neprosin PEP catalytic" evidence="2">
    <location>
        <begin position="133"/>
        <end position="386"/>
    </location>
</feature>
<keyword evidence="4" id="KW-1185">Reference proteome</keyword>
<dbReference type="STRING" id="3469.A0A4Y7J4E4"/>
<sequence length="386" mass="42918">MILKSFSNLVIVLVLLNLYLKNYGVEGGISKEEDMELDKKLKILNKPPVKSIKTTLGNTYDCINIYKQPAFDHPLLRNHKIQMKPNVIQGKEIDGPTSSMVSSVIRFKIDGCPSGTVPIRRTTKEDLVNAKRVSNQIVHRHYVSAQPVAEKLYYGGRASISVATPIVGPNQLSTGQIWIQNGPAEELNSIEFGWAVYPNLFGDNATHVFGLWTADGFKETGCYNMLCPGFIQIHPTYTFGEHLIGGTYGGEQFTFDFSVHRDPKSGNWWFINGVENTNIGYWPKELFTHLENDASVISYGGIAGGDIGDSFPPMGHEHLPISDPKYTTCITDMKVSEKHGIFLDFDTSKVQLTRNAKASCYDLIFYGKDTMYGIMMFFGGPGGNCT</sequence>
<feature type="chain" id="PRO_5021352533" description="Neprosin PEP catalytic domain-containing protein" evidence="1">
    <location>
        <begin position="25"/>
        <end position="386"/>
    </location>
</feature>
<dbReference type="InterPro" id="IPR004314">
    <property type="entry name" value="Neprosin"/>
</dbReference>
<evidence type="ECO:0000313" key="4">
    <source>
        <dbReference type="Proteomes" id="UP000316621"/>
    </source>
</evidence>
<gene>
    <name evidence="3" type="ORF">C5167_013457</name>
</gene>
<organism evidence="3 4">
    <name type="scientific">Papaver somniferum</name>
    <name type="common">Opium poppy</name>
    <dbReference type="NCBI Taxonomy" id="3469"/>
    <lineage>
        <taxon>Eukaryota</taxon>
        <taxon>Viridiplantae</taxon>
        <taxon>Streptophyta</taxon>
        <taxon>Embryophyta</taxon>
        <taxon>Tracheophyta</taxon>
        <taxon>Spermatophyta</taxon>
        <taxon>Magnoliopsida</taxon>
        <taxon>Ranunculales</taxon>
        <taxon>Papaveraceae</taxon>
        <taxon>Papaveroideae</taxon>
        <taxon>Papaver</taxon>
    </lineage>
</organism>
<dbReference type="InterPro" id="IPR025521">
    <property type="entry name" value="Neprosin_propep"/>
</dbReference>
<evidence type="ECO:0000313" key="3">
    <source>
        <dbReference type="EMBL" id="RZC54618.1"/>
    </source>
</evidence>
<name>A0A4Y7J4E4_PAPSO</name>
<feature type="signal peptide" evidence="1">
    <location>
        <begin position="1"/>
        <end position="24"/>
    </location>
</feature>
<reference evidence="3 4" key="1">
    <citation type="journal article" date="2018" name="Science">
        <title>The opium poppy genome and morphinan production.</title>
        <authorList>
            <person name="Guo L."/>
            <person name="Winzer T."/>
            <person name="Yang X."/>
            <person name="Li Y."/>
            <person name="Ning Z."/>
            <person name="He Z."/>
            <person name="Teodor R."/>
            <person name="Lu Y."/>
            <person name="Bowser T.A."/>
            <person name="Graham I.A."/>
            <person name="Ye K."/>
        </authorList>
    </citation>
    <scope>NUCLEOTIDE SEQUENCE [LARGE SCALE GENOMIC DNA]</scope>
    <source>
        <strain evidence="4">cv. HN1</strain>
        <tissue evidence="3">Leaves</tissue>
    </source>
</reference>
<dbReference type="Proteomes" id="UP000316621">
    <property type="component" value="Chromosome 3"/>
</dbReference>
<keyword evidence="1" id="KW-0732">Signal</keyword>
<dbReference type="Gene3D" id="3.90.1320.10">
    <property type="entry name" value="Outer-capsid protein sigma 3, large lobe"/>
    <property type="match status" value="1"/>
</dbReference>
<dbReference type="Pfam" id="PF03080">
    <property type="entry name" value="Neprosin"/>
    <property type="match status" value="1"/>
</dbReference>
<dbReference type="PANTHER" id="PTHR31589">
    <property type="entry name" value="PROTEIN, PUTATIVE (DUF239)-RELATED-RELATED"/>
    <property type="match status" value="1"/>
</dbReference>
<dbReference type="AlphaFoldDB" id="A0A4Y7J4E4"/>
<dbReference type="OMA" id="YEHFQSI"/>
<evidence type="ECO:0000259" key="2">
    <source>
        <dbReference type="PROSITE" id="PS52045"/>
    </source>
</evidence>
<dbReference type="PROSITE" id="PS52045">
    <property type="entry name" value="NEPROSIN_PEP_CD"/>
    <property type="match status" value="1"/>
</dbReference>
<protein>
    <recommendedName>
        <fullName evidence="2">Neprosin PEP catalytic domain-containing protein</fullName>
    </recommendedName>
</protein>
<accession>A0A4Y7J4E4</accession>
<dbReference type="EMBL" id="CM010717">
    <property type="protein sequence ID" value="RZC54618.1"/>
    <property type="molecule type" value="Genomic_DNA"/>
</dbReference>
<evidence type="ECO:0000256" key="1">
    <source>
        <dbReference type="SAM" id="SignalP"/>
    </source>
</evidence>
<dbReference type="InterPro" id="IPR053168">
    <property type="entry name" value="Glutamic_endopeptidase"/>
</dbReference>
<proteinExistence type="predicted"/>
<dbReference type="PANTHER" id="PTHR31589:SF235">
    <property type="entry name" value="PROTEIN, PUTATIVE (DUF239)-RELATED"/>
    <property type="match status" value="1"/>
</dbReference>
<dbReference type="Pfam" id="PF14365">
    <property type="entry name" value="Neprosin_AP"/>
    <property type="match status" value="1"/>
</dbReference>